<accession>A0ABZ0Z592</accession>
<sequence>MDKYTNRRNAINSNFNDENPYAKRRTVVKKPIRTDDIIEDFKEREKD</sequence>
<evidence type="ECO:0000313" key="1">
    <source>
        <dbReference type="EMBL" id="WQJ53335.1"/>
    </source>
</evidence>
<evidence type="ECO:0000313" key="2">
    <source>
        <dbReference type="Proteomes" id="UP001358193"/>
    </source>
</evidence>
<name>A0ABZ0Z592_9CAUD</name>
<protein>
    <submittedName>
        <fullName evidence="1">Uncharacterized protein</fullName>
    </submittedName>
</protein>
<reference evidence="1 2" key="1">
    <citation type="submission" date="2023-11" db="EMBL/GenBank/DDBJ databases">
        <authorList>
            <person name="Cook R."/>
            <person name="Crisci M."/>
            <person name="Pye H."/>
            <person name="Adriaenssens E."/>
            <person name="Santini J."/>
        </authorList>
    </citation>
    <scope>NUCLEOTIDE SEQUENCE [LARGE SCALE GENOMIC DNA]</scope>
    <source>
        <strain evidence="1">Lak_Megaphage_Sonny</strain>
    </source>
</reference>
<keyword evidence="2" id="KW-1185">Reference proteome</keyword>
<dbReference type="Proteomes" id="UP001358193">
    <property type="component" value="Segment"/>
</dbReference>
<organism evidence="1 2">
    <name type="scientific">phage Lak_Megaphage_Sonny</name>
    <dbReference type="NCBI Taxonomy" id="3109229"/>
    <lineage>
        <taxon>Viruses</taxon>
        <taxon>Duplodnaviria</taxon>
        <taxon>Heunggongvirae</taxon>
        <taxon>Uroviricota</taxon>
        <taxon>Caudoviricetes</taxon>
        <taxon>Caudoviricetes code 15 clade</taxon>
    </lineage>
</organism>
<dbReference type="EMBL" id="OR769223">
    <property type="protein sequence ID" value="WQJ53335.1"/>
    <property type="molecule type" value="Genomic_DNA"/>
</dbReference>
<proteinExistence type="predicted"/>